<reference evidence="1 2" key="1">
    <citation type="journal article" date="2022" name="Hortic Res">
        <title>A haplotype resolved chromosomal level avocado genome allows analysis of novel avocado genes.</title>
        <authorList>
            <person name="Nath O."/>
            <person name="Fletcher S.J."/>
            <person name="Hayward A."/>
            <person name="Shaw L.M."/>
            <person name="Masouleh A.K."/>
            <person name="Furtado A."/>
            <person name="Henry R.J."/>
            <person name="Mitter N."/>
        </authorList>
    </citation>
    <scope>NUCLEOTIDE SEQUENCE [LARGE SCALE GENOMIC DNA]</scope>
    <source>
        <strain evidence="2">cv. Hass</strain>
    </source>
</reference>
<accession>A0ACC2ME82</accession>
<sequence>MSIGILHATSSFLNECKCPSRGVAATFFYSANAVHIAPTSDSPDLNRKFEQERLRCRFTKIDFPFHSFWRRADCSCSRATNRFDFILMMPRFNCYVVFRGRRPGIYNTWTDCKAQVNQFPDAL</sequence>
<evidence type="ECO:0000313" key="1">
    <source>
        <dbReference type="EMBL" id="KAJ8643990.1"/>
    </source>
</evidence>
<gene>
    <name evidence="1" type="ORF">MRB53_005738</name>
</gene>
<comment type="caution">
    <text evidence="1">The sequence shown here is derived from an EMBL/GenBank/DDBJ whole genome shotgun (WGS) entry which is preliminary data.</text>
</comment>
<evidence type="ECO:0000313" key="2">
    <source>
        <dbReference type="Proteomes" id="UP001234297"/>
    </source>
</evidence>
<keyword evidence="2" id="KW-1185">Reference proteome</keyword>
<proteinExistence type="predicted"/>
<name>A0ACC2ME82_PERAE</name>
<protein>
    <submittedName>
        <fullName evidence="1">Uncharacterized protein</fullName>
    </submittedName>
</protein>
<dbReference type="EMBL" id="CM056810">
    <property type="protein sequence ID" value="KAJ8643990.1"/>
    <property type="molecule type" value="Genomic_DNA"/>
</dbReference>
<dbReference type="Proteomes" id="UP001234297">
    <property type="component" value="Chromosome 2"/>
</dbReference>
<organism evidence="1 2">
    <name type="scientific">Persea americana</name>
    <name type="common">Avocado</name>
    <dbReference type="NCBI Taxonomy" id="3435"/>
    <lineage>
        <taxon>Eukaryota</taxon>
        <taxon>Viridiplantae</taxon>
        <taxon>Streptophyta</taxon>
        <taxon>Embryophyta</taxon>
        <taxon>Tracheophyta</taxon>
        <taxon>Spermatophyta</taxon>
        <taxon>Magnoliopsida</taxon>
        <taxon>Magnoliidae</taxon>
        <taxon>Laurales</taxon>
        <taxon>Lauraceae</taxon>
        <taxon>Persea</taxon>
    </lineage>
</organism>